<proteinExistence type="predicted"/>
<sequence>MNQSVIFTDQVYPETNQVKFIAQQQGVNINCYASFSVISELCDKQVVSGSNVVCLFEQCRFDLEDQAEALIEQEAFNCSGDIILA</sequence>
<dbReference type="RefSeq" id="WP_011635527.1">
    <property type="nucleotide sequence ID" value="NC_008345.1"/>
</dbReference>
<dbReference type="GeneID" id="41835395"/>
<keyword evidence="2" id="KW-1185">Reference proteome</keyword>
<evidence type="ECO:0000313" key="2">
    <source>
        <dbReference type="Proteomes" id="UP000000684"/>
    </source>
</evidence>
<accession>Q08A17</accession>
<dbReference type="KEGG" id="sfr:Sfri_0035"/>
<dbReference type="HOGENOM" id="CLU_190004_0_0_6"/>
<evidence type="ECO:0000313" key="1">
    <source>
        <dbReference type="EMBL" id="ABI69898.1"/>
    </source>
</evidence>
<dbReference type="InterPro" id="IPR009962">
    <property type="entry name" value="DUF1488"/>
</dbReference>
<protein>
    <submittedName>
        <fullName evidence="1">Uncharacterized protein</fullName>
    </submittedName>
</protein>
<organism evidence="1 2">
    <name type="scientific">Shewanella frigidimarina (strain NCIMB 400)</name>
    <dbReference type="NCBI Taxonomy" id="318167"/>
    <lineage>
        <taxon>Bacteria</taxon>
        <taxon>Pseudomonadati</taxon>
        <taxon>Pseudomonadota</taxon>
        <taxon>Gammaproteobacteria</taxon>
        <taxon>Alteromonadales</taxon>
        <taxon>Shewanellaceae</taxon>
        <taxon>Shewanella</taxon>
    </lineage>
</organism>
<dbReference type="Pfam" id="PF07369">
    <property type="entry name" value="DUF1488"/>
    <property type="match status" value="1"/>
</dbReference>
<dbReference type="InterPro" id="IPR036692">
    <property type="entry name" value="Shew3726-like_sf"/>
</dbReference>
<dbReference type="AlphaFoldDB" id="Q08A17"/>
<dbReference type="SUPFAM" id="SSF160272">
    <property type="entry name" value="Shew3726-like"/>
    <property type="match status" value="1"/>
</dbReference>
<dbReference type="EMBL" id="CP000447">
    <property type="protein sequence ID" value="ABI69898.1"/>
    <property type="molecule type" value="Genomic_DNA"/>
</dbReference>
<gene>
    <name evidence="1" type="ordered locus">Sfri_0035</name>
</gene>
<dbReference type="OrthoDB" id="6465020at2"/>
<name>Q08A17_SHEFN</name>
<dbReference type="Proteomes" id="UP000000684">
    <property type="component" value="Chromosome"/>
</dbReference>
<reference evidence="1 2" key="1">
    <citation type="submission" date="2006-08" db="EMBL/GenBank/DDBJ databases">
        <title>Complete sequence of Shewanella frigidimarina NCIMB 400.</title>
        <authorList>
            <consortium name="US DOE Joint Genome Institute"/>
            <person name="Copeland A."/>
            <person name="Lucas S."/>
            <person name="Lapidus A."/>
            <person name="Barry K."/>
            <person name="Detter J.C."/>
            <person name="Glavina del Rio T."/>
            <person name="Hammon N."/>
            <person name="Israni S."/>
            <person name="Dalin E."/>
            <person name="Tice H."/>
            <person name="Pitluck S."/>
            <person name="Fredrickson J.K."/>
            <person name="Kolker E."/>
            <person name="McCuel L.A."/>
            <person name="DiChristina T."/>
            <person name="Nealson K.H."/>
            <person name="Newman D."/>
            <person name="Tiedje J.M."/>
            <person name="Zhou J."/>
            <person name="Romine M.F."/>
            <person name="Culley D.E."/>
            <person name="Serres M."/>
            <person name="Chertkov O."/>
            <person name="Brettin T."/>
            <person name="Bruce D."/>
            <person name="Han C."/>
            <person name="Tapia R."/>
            <person name="Gilna P."/>
            <person name="Schmutz J."/>
            <person name="Larimer F."/>
            <person name="Land M."/>
            <person name="Hauser L."/>
            <person name="Kyrpides N."/>
            <person name="Mikhailova N."/>
            <person name="Richardson P."/>
        </authorList>
    </citation>
    <scope>NUCLEOTIDE SEQUENCE [LARGE SCALE GENOMIC DNA]</scope>
    <source>
        <strain evidence="1 2">NCIMB 400</strain>
    </source>
</reference>
<dbReference type="STRING" id="318167.Sfri_0035"/>
<dbReference type="eggNOG" id="ENOG50331AY">
    <property type="taxonomic scope" value="Bacteria"/>
</dbReference>
<dbReference type="Gene3D" id="3.30.160.140">
    <property type="entry name" value="Shew3726-like"/>
    <property type="match status" value="1"/>
</dbReference>